<organism evidence="3 4">
    <name type="scientific">Sinocyclocheilus rhinocerous</name>
    <dbReference type="NCBI Taxonomy" id="307959"/>
    <lineage>
        <taxon>Eukaryota</taxon>
        <taxon>Metazoa</taxon>
        <taxon>Chordata</taxon>
        <taxon>Craniata</taxon>
        <taxon>Vertebrata</taxon>
        <taxon>Euteleostomi</taxon>
        <taxon>Actinopterygii</taxon>
        <taxon>Neopterygii</taxon>
        <taxon>Teleostei</taxon>
        <taxon>Ostariophysi</taxon>
        <taxon>Cypriniformes</taxon>
        <taxon>Cyprinidae</taxon>
        <taxon>Cyprininae</taxon>
        <taxon>Sinocyclocheilus</taxon>
    </lineage>
</organism>
<keyword evidence="1" id="KW-0393">Immunoglobulin domain</keyword>
<name>A0A673M509_9TELE</name>
<dbReference type="Ensembl" id="ENSSRHT00000089468.1">
    <property type="protein sequence ID" value="ENSSRHP00000087112.1"/>
    <property type="gene ID" value="ENSSRHG00000043084.1"/>
</dbReference>
<dbReference type="CDD" id="cd05768">
    <property type="entry name" value="IgC1_CH3_IgAGD_CH4_IgAEM"/>
    <property type="match status" value="1"/>
</dbReference>
<evidence type="ECO:0000313" key="4">
    <source>
        <dbReference type="Proteomes" id="UP000472270"/>
    </source>
</evidence>
<sequence length="138" mass="16047">MFSLENCECFENKPKRPSVYILAPPEHKEGDKMTLTCYVKDFYPKEVFVSWLADDEPVTLGYSYNTSLPIQNDKYFSVYSQLTVDYSEWKSGTVFSCVVYHESIDEKIHIQLTYLRLSGSPFLNQISIVFELFSKHAT</sequence>
<reference evidence="3" key="1">
    <citation type="submission" date="2025-08" db="UniProtKB">
        <authorList>
            <consortium name="Ensembl"/>
        </authorList>
    </citation>
    <scope>IDENTIFICATION</scope>
</reference>
<evidence type="ECO:0000256" key="1">
    <source>
        <dbReference type="ARBA" id="ARBA00023319"/>
    </source>
</evidence>
<dbReference type="InterPro" id="IPR036179">
    <property type="entry name" value="Ig-like_dom_sf"/>
</dbReference>
<dbReference type="PANTHER" id="PTHR23411">
    <property type="entry name" value="TAPASIN"/>
    <property type="match status" value="1"/>
</dbReference>
<reference evidence="3" key="2">
    <citation type="submission" date="2025-09" db="UniProtKB">
        <authorList>
            <consortium name="Ensembl"/>
        </authorList>
    </citation>
    <scope>IDENTIFICATION</scope>
</reference>
<dbReference type="PROSITE" id="PS50835">
    <property type="entry name" value="IG_LIKE"/>
    <property type="match status" value="1"/>
</dbReference>
<dbReference type="InterPro" id="IPR007110">
    <property type="entry name" value="Ig-like_dom"/>
</dbReference>
<dbReference type="Proteomes" id="UP000472270">
    <property type="component" value="Unassembled WGS sequence"/>
</dbReference>
<dbReference type="SMART" id="SM00407">
    <property type="entry name" value="IGc1"/>
    <property type="match status" value="1"/>
</dbReference>
<dbReference type="FunFam" id="2.60.40.10:FF:000463">
    <property type="entry name" value="Immunoglobulin heavy constant gamma 1"/>
    <property type="match status" value="1"/>
</dbReference>
<accession>A0A673M509</accession>
<dbReference type="InterPro" id="IPR003006">
    <property type="entry name" value="Ig/MHC_CS"/>
</dbReference>
<dbReference type="InterPro" id="IPR003597">
    <property type="entry name" value="Ig_C1-set"/>
</dbReference>
<dbReference type="AlphaFoldDB" id="A0A673M509"/>
<evidence type="ECO:0000313" key="3">
    <source>
        <dbReference type="Ensembl" id="ENSSRHP00000087112.1"/>
    </source>
</evidence>
<dbReference type="InterPro" id="IPR013783">
    <property type="entry name" value="Ig-like_fold"/>
</dbReference>
<feature type="domain" description="Ig-like" evidence="2">
    <location>
        <begin position="17"/>
        <end position="113"/>
    </location>
</feature>
<dbReference type="PROSITE" id="PS00290">
    <property type="entry name" value="IG_MHC"/>
    <property type="match status" value="1"/>
</dbReference>
<dbReference type="Gene3D" id="2.60.40.10">
    <property type="entry name" value="Immunoglobulins"/>
    <property type="match status" value="1"/>
</dbReference>
<protein>
    <recommendedName>
        <fullName evidence="2">Ig-like domain-containing protein</fullName>
    </recommendedName>
</protein>
<proteinExistence type="predicted"/>
<keyword evidence="4" id="KW-1185">Reference proteome</keyword>
<evidence type="ECO:0000259" key="2">
    <source>
        <dbReference type="PROSITE" id="PS50835"/>
    </source>
</evidence>
<dbReference type="InterPro" id="IPR050380">
    <property type="entry name" value="Immune_Resp_Modulators"/>
</dbReference>
<dbReference type="SUPFAM" id="SSF48726">
    <property type="entry name" value="Immunoglobulin"/>
    <property type="match status" value="1"/>
</dbReference>
<dbReference type="Pfam" id="PF07654">
    <property type="entry name" value="C1-set"/>
    <property type="match status" value="1"/>
</dbReference>